<dbReference type="InterPro" id="IPR043427">
    <property type="entry name" value="YscJ/FliF"/>
</dbReference>
<dbReference type="Pfam" id="PF01514">
    <property type="entry name" value="YscJ_FliF"/>
    <property type="match status" value="1"/>
</dbReference>
<evidence type="ECO:0000313" key="11">
    <source>
        <dbReference type="Proteomes" id="UP000094849"/>
    </source>
</evidence>
<dbReference type="Gene3D" id="3.30.70.1530">
    <property type="entry name" value="Hypothetical protein rpa1041"/>
    <property type="match status" value="1"/>
</dbReference>
<feature type="domain" description="Flagellar M-ring N-terminal" evidence="9">
    <location>
        <begin position="19"/>
        <end position="185"/>
    </location>
</feature>
<sequence>MLRISLLSLILLLLAGCNDESLYSGLDEVEANEMIALLSNAGIVSYKAKNSDERYTVSTHRNNFADAIDLLKTSGYPKNRFESLGDVFKKEGFVSSPLEERARLNYAQSQELSRTIESIDGVILARVHLAIPKENKLEYDVKPSSASVFIKHRRGIDLSDRESQIKALLVNSITGLPYENVTVAMFSSNPIPVNRKNSNLEMSKLSLFTEIEKDNLILGMSLLVIILIPLTGYLILRNRKQSSQLQISSNNS</sequence>
<dbReference type="PANTHER" id="PTHR30046:SF2">
    <property type="entry name" value="YOP PROTEINS TRANSLOCATION LIPOPROTEIN J"/>
    <property type="match status" value="1"/>
</dbReference>
<reference evidence="10 11" key="1">
    <citation type="submission" date="2016-03" db="EMBL/GenBank/DDBJ databases">
        <title>Chemosynthetic sulphur-oxidizing symbionts of marine invertebrate animals are capable of nitrogen fixation.</title>
        <authorList>
            <person name="Petersen J.M."/>
            <person name="Kemper A."/>
            <person name="Gruber-Vodicka H."/>
            <person name="Cardini U."/>
            <person name="Geest Mvander."/>
            <person name="Kleiner M."/>
            <person name="Bulgheresi S."/>
            <person name="Fussmann M."/>
            <person name="Herbold C."/>
            <person name="Seah B.K.B."/>
            <person name="Antony C.Paul."/>
            <person name="Liu D."/>
            <person name="Belitz A."/>
            <person name="Weber M."/>
        </authorList>
    </citation>
    <scope>NUCLEOTIDE SEQUENCE [LARGE SCALE GENOMIC DNA]</scope>
    <source>
        <strain evidence="10">G_D</strain>
    </source>
</reference>
<dbReference type="NCBIfam" id="TIGR02544">
    <property type="entry name" value="III_secr_YscJ"/>
    <property type="match status" value="1"/>
</dbReference>
<keyword evidence="11" id="KW-1185">Reference proteome</keyword>
<keyword evidence="8" id="KW-0812">Transmembrane</keyword>
<protein>
    <recommendedName>
        <fullName evidence="8">Lipoprotein</fullName>
    </recommendedName>
</protein>
<dbReference type="PANTHER" id="PTHR30046">
    <property type="entry name" value="FLAGELLAR M-RING PROTEIN"/>
    <property type="match status" value="1"/>
</dbReference>
<keyword evidence="5 8" id="KW-0564">Palmitate</keyword>
<accession>A0A1E2UTL7</accession>
<dbReference type="PROSITE" id="PS51257">
    <property type="entry name" value="PROKAR_LIPOPROTEIN"/>
    <property type="match status" value="1"/>
</dbReference>
<dbReference type="GO" id="GO:0009306">
    <property type="term" value="P:protein secretion"/>
    <property type="evidence" value="ECO:0007669"/>
    <property type="project" value="InterPro"/>
</dbReference>
<evidence type="ECO:0000256" key="4">
    <source>
        <dbReference type="ARBA" id="ARBA00023136"/>
    </source>
</evidence>
<dbReference type="GO" id="GO:0009279">
    <property type="term" value="C:cell outer membrane"/>
    <property type="evidence" value="ECO:0007669"/>
    <property type="project" value="UniProtKB-SubCell"/>
</dbReference>
<gene>
    <name evidence="10" type="ORF">A3196_14130</name>
</gene>
<keyword evidence="8" id="KW-1133">Transmembrane helix</keyword>
<evidence type="ECO:0000256" key="2">
    <source>
        <dbReference type="ARBA" id="ARBA00009509"/>
    </source>
</evidence>
<comment type="caution">
    <text evidence="10">The sequence shown here is derived from an EMBL/GenBank/DDBJ whole genome shotgun (WGS) entry which is preliminary data.</text>
</comment>
<dbReference type="Proteomes" id="UP000094849">
    <property type="component" value="Unassembled WGS sequence"/>
</dbReference>
<keyword evidence="7 8" id="KW-0449">Lipoprotein</keyword>
<evidence type="ECO:0000256" key="7">
    <source>
        <dbReference type="ARBA" id="ARBA00023288"/>
    </source>
</evidence>
<dbReference type="Gene3D" id="3.30.300.30">
    <property type="match status" value="1"/>
</dbReference>
<evidence type="ECO:0000256" key="6">
    <source>
        <dbReference type="ARBA" id="ARBA00023237"/>
    </source>
</evidence>
<dbReference type="PRINTS" id="PR01338">
    <property type="entry name" value="TYPE3OMKPROT"/>
</dbReference>
<proteinExistence type="inferred from homology"/>
<dbReference type="InterPro" id="IPR006182">
    <property type="entry name" value="FliF_N_dom"/>
</dbReference>
<dbReference type="STRING" id="1818881.A3196_14130"/>
<keyword evidence="6 8" id="KW-0998">Cell outer membrane</keyword>
<dbReference type="InterPro" id="IPR045851">
    <property type="entry name" value="AMP-bd_C_sf"/>
</dbReference>
<keyword evidence="3 8" id="KW-0732">Signal</keyword>
<evidence type="ECO:0000256" key="5">
    <source>
        <dbReference type="ARBA" id="ARBA00023139"/>
    </source>
</evidence>
<organism evidence="10 11">
    <name type="scientific">Candidatus Thiodiazotropha endoloripes</name>
    <dbReference type="NCBI Taxonomy" id="1818881"/>
    <lineage>
        <taxon>Bacteria</taxon>
        <taxon>Pseudomonadati</taxon>
        <taxon>Pseudomonadota</taxon>
        <taxon>Gammaproteobacteria</taxon>
        <taxon>Chromatiales</taxon>
        <taxon>Sedimenticolaceae</taxon>
        <taxon>Candidatus Thiodiazotropha</taxon>
    </lineage>
</organism>
<evidence type="ECO:0000256" key="8">
    <source>
        <dbReference type="RuleBase" id="RU364102"/>
    </source>
</evidence>
<comment type="subcellular location">
    <subcellularLocation>
        <location evidence="1">Cell outer membrane</location>
        <topology evidence="1">Lipid-anchor</topology>
    </subcellularLocation>
</comment>
<dbReference type="RefSeq" id="WP_069005782.1">
    <property type="nucleotide sequence ID" value="NZ_LVJZ01000003.1"/>
</dbReference>
<comment type="similarity">
    <text evidence="2 8">Belongs to the YscJ lipoprotein family.</text>
</comment>
<dbReference type="EMBL" id="LVJZ01000003">
    <property type="protein sequence ID" value="ODB97794.1"/>
    <property type="molecule type" value="Genomic_DNA"/>
</dbReference>
<feature type="transmembrane region" description="Helical" evidence="8">
    <location>
        <begin position="216"/>
        <end position="236"/>
    </location>
</feature>
<dbReference type="AlphaFoldDB" id="A0A1E2UTL7"/>
<evidence type="ECO:0000256" key="3">
    <source>
        <dbReference type="ARBA" id="ARBA00022729"/>
    </source>
</evidence>
<evidence type="ECO:0000313" key="10">
    <source>
        <dbReference type="EMBL" id="ODB97794.1"/>
    </source>
</evidence>
<dbReference type="InterPro" id="IPR003282">
    <property type="entry name" value="T3SS_SctJ"/>
</dbReference>
<name>A0A1E2UTL7_9GAMM</name>
<keyword evidence="4 8" id="KW-0472">Membrane</keyword>
<evidence type="ECO:0000259" key="9">
    <source>
        <dbReference type="Pfam" id="PF01514"/>
    </source>
</evidence>
<evidence type="ECO:0000256" key="1">
    <source>
        <dbReference type="ARBA" id="ARBA00004459"/>
    </source>
</evidence>